<dbReference type="PANTHER" id="PTHR33109:SF102">
    <property type="entry name" value="EPIDERMAL PATTERNING FACTOR-LIKE PROTEIN 1"/>
    <property type="match status" value="1"/>
</dbReference>
<dbReference type="Proteomes" id="UP000006548">
    <property type="component" value="Chromosome 5"/>
</dbReference>
<evidence type="ECO:0000256" key="1">
    <source>
        <dbReference type="ARBA" id="ARBA00004613"/>
    </source>
</evidence>
<gene>
    <name evidence="11" type="primary">ATEPFL1</name>
    <name evidence="8 9" type="ordered locus">At5g10310</name>
    <name evidence="9" type="ORF">F18D22.80</name>
    <name evidence="9" type="ORF">F18D22_80</name>
</gene>
<dbReference type="SMR" id="A0A1P8BBV7"/>
<evidence type="ECO:0000256" key="4">
    <source>
        <dbReference type="ARBA" id="ARBA00022525"/>
    </source>
</evidence>
<evidence type="ECO:0000256" key="3">
    <source>
        <dbReference type="ARBA" id="ARBA00022473"/>
    </source>
</evidence>
<reference evidence="10" key="2">
    <citation type="journal article" date="2017" name="Plant J.">
        <title>Araport11: a complete reannotation of the Arabidopsis thaliana reference genome.</title>
        <authorList>
            <person name="Cheng C.Y."/>
            <person name="Krishnakumar V."/>
            <person name="Chan A.P."/>
            <person name="Thibaud-Nissen F."/>
            <person name="Schobel S."/>
            <person name="Town C.D."/>
        </authorList>
    </citation>
    <scope>GENOME REANNOTATION</scope>
    <source>
        <strain evidence="10">cv. Columbia</strain>
    </source>
</reference>
<dbReference type="OrthoDB" id="1922142at2759"/>
<keyword evidence="3 7" id="KW-0217">Developmental protein</keyword>
<dbReference type="GO" id="GO:0005576">
    <property type="term" value="C:extracellular region"/>
    <property type="evidence" value="ECO:0007669"/>
    <property type="project" value="UniProtKB-SubCell"/>
</dbReference>
<keyword evidence="4 7" id="KW-0964">Secreted</keyword>
<dbReference type="ExpressionAtlas" id="A0A1P8BBV7">
    <property type="expression patterns" value="baseline and differential"/>
</dbReference>
<dbReference type="PANTHER" id="PTHR33109">
    <property type="entry name" value="EPIDERMAL PATTERNING FACTOR-LIKE PROTEIN 4"/>
    <property type="match status" value="1"/>
</dbReference>
<evidence type="ECO:0000256" key="2">
    <source>
        <dbReference type="ARBA" id="ARBA00008127"/>
    </source>
</evidence>
<feature type="signal peptide" evidence="7">
    <location>
        <begin position="1"/>
        <end position="26"/>
    </location>
</feature>
<dbReference type="GO" id="GO:0010052">
    <property type="term" value="P:guard cell differentiation"/>
    <property type="evidence" value="ECO:0007669"/>
    <property type="project" value="UniProtKB-UniRule"/>
</dbReference>
<proteinExistence type="inferred from homology"/>
<dbReference type="RefSeq" id="NP_001330790.1">
    <property type="nucleotide sequence ID" value="NM_001343100.1"/>
</dbReference>
<evidence type="ECO:0000256" key="7">
    <source>
        <dbReference type="RuleBase" id="RU367102"/>
    </source>
</evidence>
<comment type="function">
    <text evidence="7">Controls stomatal patterning.</text>
</comment>
<evidence type="ECO:0000313" key="10">
    <source>
        <dbReference type="Proteomes" id="UP000006548"/>
    </source>
</evidence>
<keyword evidence="6" id="KW-1015">Disulfide bond</keyword>
<evidence type="ECO:0000256" key="5">
    <source>
        <dbReference type="ARBA" id="ARBA00022729"/>
    </source>
</evidence>
<comment type="similarity">
    <text evidence="2 7">Belongs to the plant cysteine rich small secretory peptide family. Epidermal patterning factor subfamily.</text>
</comment>
<evidence type="ECO:0000313" key="8">
    <source>
        <dbReference type="Araport" id="AT5G10310"/>
    </source>
</evidence>
<dbReference type="GeneID" id="830895"/>
<protein>
    <recommendedName>
        <fullName evidence="7">Epidermal patterning factor-like protein</fullName>
    </recommendedName>
</protein>
<evidence type="ECO:0000313" key="11">
    <source>
        <dbReference type="TAIR" id="AT5G10310"/>
    </source>
</evidence>
<comment type="subcellular location">
    <subcellularLocation>
        <location evidence="1 7">Secreted</location>
    </subcellularLocation>
</comment>
<dbReference type="AlphaFoldDB" id="A0A1P8BBV7"/>
<dbReference type="TAIR" id="AT5G10310">
    <property type="gene designation" value="ATEPFL1"/>
</dbReference>
<evidence type="ECO:0000313" key="9">
    <source>
        <dbReference type="EMBL" id="ANM69087.1"/>
    </source>
</evidence>
<reference evidence="9 10" key="1">
    <citation type="journal article" date="2000" name="Nature">
        <title>Sequence and analysis of chromosome 5 of the plant Arabidopsis thaliana.</title>
        <authorList>
            <consortium name="Kazusa DNA Research Institute"/>
            <consortium name="Cold Spring Harbor and Washington University in St Louis Sequencing Consortium"/>
            <consortium name="European Union Arabidopsis Genome Sequencing Consortium"/>
            <person name="Tabata S."/>
            <person name="Kaneko T."/>
            <person name="Nakamura Y."/>
            <person name="Kotani H."/>
            <person name="Kato T."/>
            <person name="Asamizu E."/>
            <person name="Miyajima N."/>
            <person name="Sasamoto S."/>
            <person name="Kimura T."/>
            <person name="Hosouchi T."/>
            <person name="Kawashima K."/>
            <person name="Kohara M."/>
            <person name="Matsumoto M."/>
            <person name="Matsuno A."/>
            <person name="Muraki A."/>
            <person name="Nakayama S."/>
            <person name="Nakazaki N."/>
            <person name="Naruo K."/>
            <person name="Okumura S."/>
            <person name="Shinpo S."/>
            <person name="Takeuchi C."/>
            <person name="Wada T."/>
            <person name="Watanabe A."/>
            <person name="Yamada M."/>
            <person name="Yasuda M."/>
            <person name="Sato S."/>
            <person name="de la Bastide M."/>
            <person name="Huang E."/>
            <person name="Spiegel L."/>
            <person name="Gnoj L."/>
            <person name="O'Shaughnessy A."/>
            <person name="Preston R."/>
            <person name="Habermann K."/>
            <person name="Murray J."/>
            <person name="Johnson D."/>
            <person name="Rohlfing T."/>
            <person name="Nelson J."/>
            <person name="Stoneking T."/>
            <person name="Pepin K."/>
            <person name="Spieth J."/>
            <person name="Sekhon M."/>
            <person name="Armstrong J."/>
            <person name="Becker M."/>
            <person name="Belter E."/>
            <person name="Cordum H."/>
            <person name="Cordes M."/>
            <person name="Courtney L."/>
            <person name="Courtney W."/>
            <person name="Dante M."/>
            <person name="Du H."/>
            <person name="Edwards J."/>
            <person name="Fryman J."/>
            <person name="Haakensen B."/>
            <person name="Lamar E."/>
            <person name="Latreille P."/>
            <person name="Leonard S."/>
            <person name="Meyer R."/>
            <person name="Mulvaney E."/>
            <person name="Ozersky P."/>
            <person name="Riley A."/>
            <person name="Strowmatt C."/>
            <person name="Wagner-McPherson C."/>
            <person name="Wollam A."/>
            <person name="Yoakum M."/>
            <person name="Bell M."/>
            <person name="Dedhia N."/>
            <person name="Parnell L."/>
            <person name="Shah R."/>
            <person name="Rodriguez M."/>
            <person name="See L.H."/>
            <person name="Vil D."/>
            <person name="Baker J."/>
            <person name="Kirchoff K."/>
            <person name="Toth K."/>
            <person name="King L."/>
            <person name="Bahret A."/>
            <person name="Miller B."/>
            <person name="Marra M."/>
            <person name="Martienssen R."/>
            <person name="McCombie W.R."/>
            <person name="Wilson R.K."/>
            <person name="Murphy G."/>
            <person name="Bancroft I."/>
            <person name="Volckaert G."/>
            <person name="Wambutt R."/>
            <person name="Dusterhoft A."/>
            <person name="Stiekema W."/>
            <person name="Pohl T."/>
            <person name="Entian K.D."/>
            <person name="Terryn N."/>
            <person name="Hartley N."/>
            <person name="Bent E."/>
            <person name="Johnson S."/>
            <person name="Langham S.A."/>
            <person name="McCullagh B."/>
            <person name="Robben J."/>
            <person name="Grymonprez B."/>
            <person name="Zimmermann W."/>
            <person name="Ramsperger U."/>
            <person name="Wedler H."/>
            <person name="Balke K."/>
            <person name="Wedler E."/>
            <person name="Peters S."/>
            <person name="van Staveren M."/>
            <person name="Dirkse W."/>
            <person name="Mooijman P."/>
            <person name="Lankhorst R.K."/>
            <person name="Weitzenegger T."/>
            <person name="Bothe G."/>
            <person name="Rose M."/>
            <person name="Hauf J."/>
            <person name="Berneiser S."/>
            <person name="Hempel S."/>
            <person name="Feldpausch M."/>
            <person name="Lamberth S."/>
            <person name="Villarroel R."/>
            <person name="Gielen J."/>
            <person name="Ardiles W."/>
            <person name="Bents O."/>
            <person name="Lemcke K."/>
            <person name="Kolesov G."/>
            <person name="Mayer K."/>
            <person name="Rudd S."/>
            <person name="Schoof H."/>
            <person name="Schueller C."/>
            <person name="Zaccaria P."/>
            <person name="Mewes H.W."/>
            <person name="Bevan M."/>
            <person name="Fransz P."/>
        </authorList>
    </citation>
    <scope>NUCLEOTIDE SEQUENCE [LARGE SCALE GENOMIC DNA]</scope>
    <source>
        <strain evidence="10">cv. Columbia</strain>
    </source>
</reference>
<sequence>MFAIYKSTLLLLPLILILLITPQVSSFLQPIQPPISPQFFALFQVALIEDKARLGSTPPSCHNRCNNCHPCMAIQVPTLPTRSRFTRVNPFSGGFVRPPSSLTTVLDQYSNYKPMGWKCHCNGHFYNP</sequence>
<keyword evidence="5 7" id="KW-0732">Signal</keyword>
<dbReference type="Araport" id="AT5G10310"/>
<dbReference type="EMBL" id="CP002688">
    <property type="protein sequence ID" value="ANM69087.1"/>
    <property type="molecule type" value="Genomic_DNA"/>
</dbReference>
<accession>A0A1P8BBV7</accession>
<organism evidence="9 10">
    <name type="scientific">Arabidopsis thaliana</name>
    <name type="common">Mouse-ear cress</name>
    <dbReference type="NCBI Taxonomy" id="3702"/>
    <lineage>
        <taxon>Eukaryota</taxon>
        <taxon>Viridiplantae</taxon>
        <taxon>Streptophyta</taxon>
        <taxon>Embryophyta</taxon>
        <taxon>Tracheophyta</taxon>
        <taxon>Spermatophyta</taxon>
        <taxon>Magnoliopsida</taxon>
        <taxon>eudicotyledons</taxon>
        <taxon>Gunneridae</taxon>
        <taxon>Pentapetalae</taxon>
        <taxon>rosids</taxon>
        <taxon>malvids</taxon>
        <taxon>Brassicales</taxon>
        <taxon>Brassicaceae</taxon>
        <taxon>Camelineae</taxon>
        <taxon>Arabidopsis</taxon>
    </lineage>
</organism>
<evidence type="ECO:0000256" key="6">
    <source>
        <dbReference type="ARBA" id="ARBA00023157"/>
    </source>
</evidence>
<keyword evidence="10" id="KW-1185">Reference proteome</keyword>
<name>A0A1P8BBV7_ARATH</name>
<dbReference type="Pfam" id="PF17181">
    <property type="entry name" value="EPF"/>
    <property type="match status" value="1"/>
</dbReference>
<dbReference type="InterPro" id="IPR039455">
    <property type="entry name" value="EPFL"/>
</dbReference>
<feature type="chain" id="PRO_5027143150" description="Epidermal patterning factor-like protein" evidence="7">
    <location>
        <begin position="27"/>
        <end position="128"/>
    </location>
</feature>